<sequence>MDKRTLLLLVFIIFLQPQLTLGKDNIQADIPFSTAIALEKARNMTQADKRSQAIDLLETFRKKLIETNKQIHPFLLFTLGNYSMEANHIEEATRYYEDCVKNGGDFSPAWLNLAKACYDLEQFNRAGQCFVRGYELETEKRAVLLYYAANAFFSARQYPKAMAVFNRLTKNHTGEIQPSWHELAVHIFLALEQPKNALPHMEYLAQNMDGTARTTWQEALLYQYMELGMDKKALDFVTFLTREYPLEPKWWKGLARFSLDNNKMENAIVAMTLYSFLTPLTDNEKKLMADLYLAAGIPAKAVEHYQDISTPEKRLAVTQNTVIALRQMNLDQKALELLDQVLTTEKISIKLKMLKGDLLFYLEQYQAAETLFETLAPKDNSGHSWLMLGYSRWNLGKIQSARTAMARAATFKQQKKAAARAIKSLK</sequence>
<evidence type="ECO:0000256" key="1">
    <source>
        <dbReference type="ARBA" id="ARBA00022737"/>
    </source>
</evidence>
<evidence type="ECO:0000313" key="3">
    <source>
        <dbReference type="EMBL" id="ACN13126.1"/>
    </source>
</evidence>
<keyword evidence="1" id="KW-0677">Repeat</keyword>
<dbReference type="Gene3D" id="1.25.40.10">
    <property type="entry name" value="Tetratricopeptide repeat domain"/>
    <property type="match status" value="2"/>
</dbReference>
<dbReference type="SUPFAM" id="SSF48452">
    <property type="entry name" value="TPR-like"/>
    <property type="match status" value="2"/>
</dbReference>
<evidence type="ECO:0000256" key="2">
    <source>
        <dbReference type="ARBA" id="ARBA00022803"/>
    </source>
</evidence>
<dbReference type="InterPro" id="IPR051012">
    <property type="entry name" value="CellSynth/LPSAsmb/PSIAsmb"/>
</dbReference>
<accession>C0QD88</accession>
<dbReference type="HOGENOM" id="CLU_643597_0_0_7"/>
<dbReference type="Pfam" id="PF13432">
    <property type="entry name" value="TPR_16"/>
    <property type="match status" value="1"/>
</dbReference>
<protein>
    <submittedName>
        <fullName evidence="3">TPR repeat protein</fullName>
    </submittedName>
</protein>
<keyword evidence="4" id="KW-1185">Reference proteome</keyword>
<gene>
    <name evidence="3" type="ordered locus">HRM2_00030</name>
</gene>
<reference evidence="3 4" key="1">
    <citation type="journal article" date="2009" name="Environ. Microbiol.">
        <title>Genome sequence of Desulfobacterium autotrophicum HRM2, a marine sulfate reducer oxidizing organic carbon completely to carbon dioxide.</title>
        <authorList>
            <person name="Strittmatter A.W."/>
            <person name="Liesegang H."/>
            <person name="Rabus R."/>
            <person name="Decker I."/>
            <person name="Amann J."/>
            <person name="Andres S."/>
            <person name="Henne A."/>
            <person name="Fricke W.F."/>
            <person name="Martinez-Arias R."/>
            <person name="Bartels D."/>
            <person name="Goesmann A."/>
            <person name="Krause L."/>
            <person name="Puehler A."/>
            <person name="Klenk H.P."/>
            <person name="Richter M."/>
            <person name="Schuler M."/>
            <person name="Gloeckner F.O."/>
            <person name="Meyerdierks A."/>
            <person name="Gottschalk G."/>
            <person name="Amann R."/>
        </authorList>
    </citation>
    <scope>NUCLEOTIDE SEQUENCE [LARGE SCALE GENOMIC DNA]</scope>
    <source>
        <strain evidence="4">ATCC 43914 / DSM 3382 / HRM2</strain>
    </source>
</reference>
<keyword evidence="2" id="KW-0802">TPR repeat</keyword>
<dbReference type="PANTHER" id="PTHR45586:SF1">
    <property type="entry name" value="LIPOPOLYSACCHARIDE ASSEMBLY PROTEIN B"/>
    <property type="match status" value="1"/>
</dbReference>
<name>C0QD88_DESAH</name>
<proteinExistence type="predicted"/>
<dbReference type="KEGG" id="dat:HRM2_00030"/>
<dbReference type="RefSeq" id="WP_012662377.1">
    <property type="nucleotide sequence ID" value="NC_012108.1"/>
</dbReference>
<dbReference type="AlphaFoldDB" id="C0QD88"/>
<dbReference type="OrthoDB" id="5419808at2"/>
<dbReference type="InterPro" id="IPR011990">
    <property type="entry name" value="TPR-like_helical_dom_sf"/>
</dbReference>
<organism evidence="3 4">
    <name type="scientific">Desulforapulum autotrophicum (strain ATCC 43914 / DSM 3382 / VKM B-1955 / HRM2)</name>
    <name type="common">Desulfobacterium autotrophicum</name>
    <dbReference type="NCBI Taxonomy" id="177437"/>
    <lineage>
        <taxon>Bacteria</taxon>
        <taxon>Pseudomonadati</taxon>
        <taxon>Thermodesulfobacteriota</taxon>
        <taxon>Desulfobacteria</taxon>
        <taxon>Desulfobacterales</taxon>
        <taxon>Desulfobacteraceae</taxon>
        <taxon>Desulforapulum</taxon>
    </lineage>
</organism>
<dbReference type="EMBL" id="CP001087">
    <property type="protein sequence ID" value="ACN13126.1"/>
    <property type="molecule type" value="Genomic_DNA"/>
</dbReference>
<dbReference type="eggNOG" id="COG0457">
    <property type="taxonomic scope" value="Bacteria"/>
</dbReference>
<dbReference type="Proteomes" id="UP000000442">
    <property type="component" value="Chromosome"/>
</dbReference>
<evidence type="ECO:0000313" key="4">
    <source>
        <dbReference type="Proteomes" id="UP000000442"/>
    </source>
</evidence>
<dbReference type="STRING" id="177437.HRM2_00030"/>
<dbReference type="PANTHER" id="PTHR45586">
    <property type="entry name" value="TPR REPEAT-CONTAINING PROTEIN PA4667"/>
    <property type="match status" value="1"/>
</dbReference>